<accession>A0A8A1M575</accession>
<dbReference type="AlphaFoldDB" id="A0A8A1M575"/>
<name>A0A8A1M575_AJECA</name>
<organism evidence="1 2">
    <name type="scientific">Ajellomyces capsulatus</name>
    <name type="common">Darling's disease fungus</name>
    <name type="synonym">Histoplasma capsulatum</name>
    <dbReference type="NCBI Taxonomy" id="5037"/>
    <lineage>
        <taxon>Eukaryota</taxon>
        <taxon>Fungi</taxon>
        <taxon>Dikarya</taxon>
        <taxon>Ascomycota</taxon>
        <taxon>Pezizomycotina</taxon>
        <taxon>Eurotiomycetes</taxon>
        <taxon>Eurotiomycetidae</taxon>
        <taxon>Onygenales</taxon>
        <taxon>Ajellomycetaceae</taxon>
        <taxon>Histoplasma</taxon>
    </lineage>
</organism>
<protein>
    <submittedName>
        <fullName evidence="1">Uncharacterized protein</fullName>
    </submittedName>
</protein>
<evidence type="ECO:0000313" key="2">
    <source>
        <dbReference type="Proteomes" id="UP000663671"/>
    </source>
</evidence>
<evidence type="ECO:0000313" key="1">
    <source>
        <dbReference type="EMBL" id="QSS61628.1"/>
    </source>
</evidence>
<dbReference type="EMBL" id="CP069111">
    <property type="protein sequence ID" value="QSS61628.1"/>
    <property type="molecule type" value="Genomic_DNA"/>
</dbReference>
<reference evidence="1" key="1">
    <citation type="submission" date="2021-01" db="EMBL/GenBank/DDBJ databases">
        <title>Chromosome-level genome assembly of a human fungal pathogen reveals clustering of transcriptionally co-regulated genes.</title>
        <authorList>
            <person name="Voorhies M."/>
            <person name="Cohen S."/>
            <person name="Shea T.P."/>
            <person name="Petrus S."/>
            <person name="Munoz J.F."/>
            <person name="Poplawski S."/>
            <person name="Goldman W.E."/>
            <person name="Michael T."/>
            <person name="Cuomo C.A."/>
            <person name="Sil A."/>
            <person name="Beyhan S."/>
        </authorList>
    </citation>
    <scope>NUCLEOTIDE SEQUENCE</scope>
    <source>
        <strain evidence="1">WU24</strain>
    </source>
</reference>
<sequence length="150" mass="17550">MGRAEKAKCEGEGRLLREGYLRYSTAMVIFGPWQSCPLRVWFEVRIFGCVGDEACSRERDRWHLEQRTISKVDTTVFEDSEEERGVSPVLEALEEDSCIEAEVELILYWEMRFASRRGRWVSADILSEIEIVRELERIEESRVGELRTGR</sequence>
<proteinExistence type="predicted"/>
<dbReference type="VEuPathDB" id="FungiDB:I7I51_03805"/>
<gene>
    <name evidence="1" type="ORF">I7I51_03805</name>
</gene>
<dbReference type="Proteomes" id="UP000663671">
    <property type="component" value="Chromosome 5"/>
</dbReference>
<dbReference type="OrthoDB" id="10470159at2759"/>